<evidence type="ECO:0000256" key="4">
    <source>
        <dbReference type="ARBA" id="ARBA00022679"/>
    </source>
</evidence>
<proteinExistence type="inferred from homology"/>
<keyword evidence="12" id="KW-1185">Reference proteome</keyword>
<accession>A0A518F073</accession>
<dbReference type="PANTHER" id="PTHR23117:SF13">
    <property type="entry name" value="GUANYLATE KINASE"/>
    <property type="match status" value="1"/>
</dbReference>
<dbReference type="Pfam" id="PF00625">
    <property type="entry name" value="Guanylate_kin"/>
    <property type="match status" value="1"/>
</dbReference>
<dbReference type="Gene3D" id="3.40.50.300">
    <property type="entry name" value="P-loop containing nucleotide triphosphate hydrolases"/>
    <property type="match status" value="1"/>
</dbReference>
<dbReference type="FunFam" id="3.30.63.10:FF:000002">
    <property type="entry name" value="Guanylate kinase 1"/>
    <property type="match status" value="1"/>
</dbReference>
<keyword evidence="9" id="KW-0963">Cytoplasm</keyword>
<dbReference type="PROSITE" id="PS50052">
    <property type="entry name" value="GUANYLATE_KINASE_2"/>
    <property type="match status" value="1"/>
</dbReference>
<gene>
    <name evidence="9 11" type="primary">gmk</name>
    <name evidence="11" type="ORF">Poly30_53010</name>
</gene>
<evidence type="ECO:0000256" key="9">
    <source>
        <dbReference type="HAMAP-Rule" id="MF_00328"/>
    </source>
</evidence>
<name>A0A518F073_9BACT</name>
<dbReference type="SUPFAM" id="SSF52540">
    <property type="entry name" value="P-loop containing nucleoside triphosphate hydrolases"/>
    <property type="match status" value="1"/>
</dbReference>
<evidence type="ECO:0000259" key="10">
    <source>
        <dbReference type="PROSITE" id="PS50052"/>
    </source>
</evidence>
<dbReference type="GO" id="GO:0005524">
    <property type="term" value="F:ATP binding"/>
    <property type="evidence" value="ECO:0007669"/>
    <property type="project" value="UniProtKB-UniRule"/>
</dbReference>
<evidence type="ECO:0000313" key="12">
    <source>
        <dbReference type="Proteomes" id="UP000320390"/>
    </source>
</evidence>
<evidence type="ECO:0000256" key="1">
    <source>
        <dbReference type="ARBA" id="ARBA00005790"/>
    </source>
</evidence>
<dbReference type="EC" id="2.7.4.8" evidence="2 9"/>
<dbReference type="GO" id="GO:0004385">
    <property type="term" value="F:GMP kinase activity"/>
    <property type="evidence" value="ECO:0007669"/>
    <property type="project" value="UniProtKB-UniRule"/>
</dbReference>
<dbReference type="InterPro" id="IPR008144">
    <property type="entry name" value="Guanylate_kin-like_dom"/>
</dbReference>
<reference evidence="11 12" key="1">
    <citation type="submission" date="2019-02" db="EMBL/GenBank/DDBJ databases">
        <title>Deep-cultivation of Planctomycetes and their phenomic and genomic characterization uncovers novel biology.</title>
        <authorList>
            <person name="Wiegand S."/>
            <person name="Jogler M."/>
            <person name="Boedeker C."/>
            <person name="Pinto D."/>
            <person name="Vollmers J."/>
            <person name="Rivas-Marin E."/>
            <person name="Kohn T."/>
            <person name="Peeters S.H."/>
            <person name="Heuer A."/>
            <person name="Rast P."/>
            <person name="Oberbeckmann S."/>
            <person name="Bunk B."/>
            <person name="Jeske O."/>
            <person name="Meyerdierks A."/>
            <person name="Storesund J.E."/>
            <person name="Kallscheuer N."/>
            <person name="Luecker S."/>
            <person name="Lage O.M."/>
            <person name="Pohl T."/>
            <person name="Merkel B.J."/>
            <person name="Hornburger P."/>
            <person name="Mueller R.-W."/>
            <person name="Bruemmer F."/>
            <person name="Labrenz M."/>
            <person name="Spormann A.M."/>
            <person name="Op den Camp H."/>
            <person name="Overmann J."/>
            <person name="Amann R."/>
            <person name="Jetten M.S.M."/>
            <person name="Mascher T."/>
            <person name="Medema M.H."/>
            <person name="Devos D.P."/>
            <person name="Kaster A.-K."/>
            <person name="Ovreas L."/>
            <person name="Rohde M."/>
            <person name="Galperin M.Y."/>
            <person name="Jogler C."/>
        </authorList>
    </citation>
    <scope>NUCLEOTIDE SEQUENCE [LARGE SCALE GENOMIC DNA]</scope>
    <source>
        <strain evidence="11 12">Poly30</strain>
    </source>
</reference>
<dbReference type="Gene3D" id="3.30.63.10">
    <property type="entry name" value="Guanylate Kinase phosphate binding domain"/>
    <property type="match status" value="1"/>
</dbReference>
<dbReference type="InterPro" id="IPR027417">
    <property type="entry name" value="P-loop_NTPase"/>
</dbReference>
<dbReference type="SMART" id="SM00072">
    <property type="entry name" value="GuKc"/>
    <property type="match status" value="1"/>
</dbReference>
<comment type="function">
    <text evidence="9">Essential for recycling GMP and indirectly, cGMP.</text>
</comment>
<keyword evidence="5 9" id="KW-0547">Nucleotide-binding</keyword>
<dbReference type="PANTHER" id="PTHR23117">
    <property type="entry name" value="GUANYLATE KINASE-RELATED"/>
    <property type="match status" value="1"/>
</dbReference>
<dbReference type="AlphaFoldDB" id="A0A518F073"/>
<organism evidence="11 12">
    <name type="scientific">Saltatorellus ferox</name>
    <dbReference type="NCBI Taxonomy" id="2528018"/>
    <lineage>
        <taxon>Bacteria</taxon>
        <taxon>Pseudomonadati</taxon>
        <taxon>Planctomycetota</taxon>
        <taxon>Planctomycetia</taxon>
        <taxon>Planctomycetia incertae sedis</taxon>
        <taxon>Saltatorellus</taxon>
    </lineage>
</organism>
<dbReference type="GO" id="GO:0005829">
    <property type="term" value="C:cytosol"/>
    <property type="evidence" value="ECO:0007669"/>
    <property type="project" value="TreeGrafter"/>
</dbReference>
<evidence type="ECO:0000256" key="5">
    <source>
        <dbReference type="ARBA" id="ARBA00022741"/>
    </source>
</evidence>
<dbReference type="InterPro" id="IPR017665">
    <property type="entry name" value="Guanylate_kinase"/>
</dbReference>
<dbReference type="CDD" id="cd00071">
    <property type="entry name" value="GMPK"/>
    <property type="match status" value="1"/>
</dbReference>
<evidence type="ECO:0000256" key="2">
    <source>
        <dbReference type="ARBA" id="ARBA00012961"/>
    </source>
</evidence>
<feature type="domain" description="Guanylate kinase-like" evidence="10">
    <location>
        <begin position="1"/>
        <end position="176"/>
    </location>
</feature>
<comment type="subcellular location">
    <subcellularLocation>
        <location evidence="9">Cytoplasm</location>
    </subcellularLocation>
</comment>
<keyword evidence="4 9" id="KW-0808">Transferase</keyword>
<keyword evidence="6 9" id="KW-0418">Kinase</keyword>
<comment type="similarity">
    <text evidence="1 9">Belongs to the guanylate kinase family.</text>
</comment>
<dbReference type="HAMAP" id="MF_00328">
    <property type="entry name" value="Guanylate_kinase"/>
    <property type="match status" value="1"/>
</dbReference>
<feature type="binding site" evidence="9">
    <location>
        <begin position="6"/>
        <end position="13"/>
    </location>
    <ligand>
        <name>ATP</name>
        <dbReference type="ChEBI" id="CHEBI:30616"/>
    </ligand>
</feature>
<sequence>MLLISGPSGCGKSTICKQLLESDDVVFSVSATTRAPRPGEVDGQHYHFLSPESFRKKITEGAFIEHAEVHGNMYGTLKEPMERAIADGKVYLVEIDVQGALQLKALEVDGIYVFVAPPDFEVLRNRLSGRGTETPEVLERRLKKAEDEYRERERYDHIVVNDNLERAVAEIRRISGLPEEPDAGSGGASRG</sequence>
<dbReference type="NCBIfam" id="TIGR03263">
    <property type="entry name" value="guanyl_kin"/>
    <property type="match status" value="1"/>
</dbReference>
<evidence type="ECO:0000256" key="3">
    <source>
        <dbReference type="ARBA" id="ARBA00016296"/>
    </source>
</evidence>
<dbReference type="EMBL" id="CP036434">
    <property type="protein sequence ID" value="QDV09742.1"/>
    <property type="molecule type" value="Genomic_DNA"/>
</dbReference>
<evidence type="ECO:0000256" key="7">
    <source>
        <dbReference type="ARBA" id="ARBA00022840"/>
    </source>
</evidence>
<dbReference type="InterPro" id="IPR020590">
    <property type="entry name" value="Guanylate_kinase_CS"/>
</dbReference>
<comment type="catalytic activity">
    <reaction evidence="9">
        <text>GMP + ATP = GDP + ADP</text>
        <dbReference type="Rhea" id="RHEA:20780"/>
        <dbReference type="ChEBI" id="CHEBI:30616"/>
        <dbReference type="ChEBI" id="CHEBI:58115"/>
        <dbReference type="ChEBI" id="CHEBI:58189"/>
        <dbReference type="ChEBI" id="CHEBI:456216"/>
        <dbReference type="EC" id="2.7.4.8"/>
    </reaction>
</comment>
<evidence type="ECO:0000313" key="11">
    <source>
        <dbReference type="EMBL" id="QDV09742.1"/>
    </source>
</evidence>
<evidence type="ECO:0000256" key="8">
    <source>
        <dbReference type="ARBA" id="ARBA00030128"/>
    </source>
</evidence>
<protein>
    <recommendedName>
        <fullName evidence="3 9">Guanylate kinase</fullName>
        <ecNumber evidence="2 9">2.7.4.8</ecNumber>
    </recommendedName>
    <alternativeName>
        <fullName evidence="8 9">GMP kinase</fullName>
    </alternativeName>
</protein>
<dbReference type="InterPro" id="IPR008145">
    <property type="entry name" value="GK/Ca_channel_bsu"/>
</dbReference>
<evidence type="ECO:0000256" key="6">
    <source>
        <dbReference type="ARBA" id="ARBA00022777"/>
    </source>
</evidence>
<keyword evidence="7 9" id="KW-0067">ATP-binding</keyword>
<dbReference type="PROSITE" id="PS00856">
    <property type="entry name" value="GUANYLATE_KINASE_1"/>
    <property type="match status" value="1"/>
</dbReference>
<dbReference type="Proteomes" id="UP000320390">
    <property type="component" value="Chromosome"/>
</dbReference>